<organism evidence="1 2">
    <name type="scientific">Entomophthora muscae</name>
    <dbReference type="NCBI Taxonomy" id="34485"/>
    <lineage>
        <taxon>Eukaryota</taxon>
        <taxon>Fungi</taxon>
        <taxon>Fungi incertae sedis</taxon>
        <taxon>Zoopagomycota</taxon>
        <taxon>Entomophthoromycotina</taxon>
        <taxon>Entomophthoromycetes</taxon>
        <taxon>Entomophthorales</taxon>
        <taxon>Entomophthoraceae</taxon>
        <taxon>Entomophthora</taxon>
    </lineage>
</organism>
<accession>A0ACC2STF0</accession>
<reference evidence="1" key="1">
    <citation type="submission" date="2022-04" db="EMBL/GenBank/DDBJ databases">
        <title>Genome of the entomopathogenic fungus Entomophthora muscae.</title>
        <authorList>
            <person name="Elya C."/>
            <person name="Lovett B.R."/>
            <person name="Lee E."/>
            <person name="Macias A.M."/>
            <person name="Hajek A.E."/>
            <person name="De Bivort B.L."/>
            <person name="Kasson M.T."/>
            <person name="De Fine Licht H.H."/>
            <person name="Stajich J.E."/>
        </authorList>
    </citation>
    <scope>NUCLEOTIDE SEQUENCE</scope>
    <source>
        <strain evidence="1">Berkeley</strain>
    </source>
</reference>
<dbReference type="EMBL" id="QTSX02004353">
    <property type="protein sequence ID" value="KAJ9065387.1"/>
    <property type="molecule type" value="Genomic_DNA"/>
</dbReference>
<proteinExistence type="predicted"/>
<name>A0ACC2STF0_9FUNG</name>
<keyword evidence="2" id="KW-1185">Reference proteome</keyword>
<comment type="caution">
    <text evidence="1">The sequence shown here is derived from an EMBL/GenBank/DDBJ whole genome shotgun (WGS) entry which is preliminary data.</text>
</comment>
<evidence type="ECO:0000313" key="1">
    <source>
        <dbReference type="EMBL" id="KAJ9065387.1"/>
    </source>
</evidence>
<dbReference type="Proteomes" id="UP001165960">
    <property type="component" value="Unassembled WGS sequence"/>
</dbReference>
<gene>
    <name evidence="1" type="ORF">DSO57_1020111</name>
</gene>
<evidence type="ECO:0000313" key="2">
    <source>
        <dbReference type="Proteomes" id="UP001165960"/>
    </source>
</evidence>
<protein>
    <submittedName>
        <fullName evidence="1">Uncharacterized protein</fullName>
    </submittedName>
</protein>
<sequence>MVHSHHQFFLNDLVCLKANPVIRGYVTHSNNIDEDITSDGEFTEGKDMKRRVRGLIKVRWLSSRSSELTPRSWVLASKLEVLDRVFRLGELVSSPKHDLYGTGRVIDFNSTVTIVNTLTGRIKEGVSQKDLRHYSQFDLDSSICILYQGWLGWIEKVEYRYVLKKEGASEDDAIVCVTNPHLLPKLRSQPTPFRGERFMAAGIEVGQRLSGRPCDFDRLAGISQKASRKEGQINARVIRKTPRALDVIWAEKDLKGNFYWGFFVHRLDYAKNHTASHKAYWATYSEGHCSPGATPF</sequence>